<dbReference type="GO" id="GO:0000978">
    <property type="term" value="F:RNA polymerase II cis-regulatory region sequence-specific DNA binding"/>
    <property type="evidence" value="ECO:0007669"/>
    <property type="project" value="TreeGrafter"/>
</dbReference>
<accession>A0A9P8TQ19</accession>
<feature type="compositionally biased region" description="Polar residues" evidence="6">
    <location>
        <begin position="334"/>
        <end position="356"/>
    </location>
</feature>
<dbReference type="Proteomes" id="UP000774326">
    <property type="component" value="Unassembled WGS sequence"/>
</dbReference>
<proteinExistence type="predicted"/>
<reference evidence="8" key="2">
    <citation type="submission" date="2021-01" db="EMBL/GenBank/DDBJ databases">
        <authorList>
            <person name="Schikora-Tamarit M.A."/>
        </authorList>
    </citation>
    <scope>NUCLEOTIDE SEQUENCE</scope>
    <source>
        <strain evidence="8">CBS2887</strain>
    </source>
</reference>
<feature type="compositionally biased region" description="Acidic residues" evidence="6">
    <location>
        <begin position="313"/>
        <end position="325"/>
    </location>
</feature>
<feature type="compositionally biased region" description="Polar residues" evidence="6">
    <location>
        <begin position="176"/>
        <end position="187"/>
    </location>
</feature>
<feature type="region of interest" description="Disordered" evidence="6">
    <location>
        <begin position="1"/>
        <end position="97"/>
    </location>
</feature>
<dbReference type="PANTHER" id="PTHR24324:SF9">
    <property type="entry name" value="HOMEOBOX DOMAIN-CONTAINING PROTEIN"/>
    <property type="match status" value="1"/>
</dbReference>
<keyword evidence="2 4" id="KW-0371">Homeobox</keyword>
<organism evidence="8 9">
    <name type="scientific">Wickerhamomyces pijperi</name>
    <name type="common">Yeast</name>
    <name type="synonym">Pichia pijperi</name>
    <dbReference type="NCBI Taxonomy" id="599730"/>
    <lineage>
        <taxon>Eukaryota</taxon>
        <taxon>Fungi</taxon>
        <taxon>Dikarya</taxon>
        <taxon>Ascomycota</taxon>
        <taxon>Saccharomycotina</taxon>
        <taxon>Saccharomycetes</taxon>
        <taxon>Phaffomycetales</taxon>
        <taxon>Wickerhamomycetaceae</taxon>
        <taxon>Wickerhamomyces</taxon>
    </lineage>
</organism>
<dbReference type="GO" id="GO:0005634">
    <property type="term" value="C:nucleus"/>
    <property type="evidence" value="ECO:0007669"/>
    <property type="project" value="UniProtKB-SubCell"/>
</dbReference>
<dbReference type="GO" id="GO:0000981">
    <property type="term" value="F:DNA-binding transcription factor activity, RNA polymerase II-specific"/>
    <property type="evidence" value="ECO:0007669"/>
    <property type="project" value="InterPro"/>
</dbReference>
<evidence type="ECO:0000313" key="8">
    <source>
        <dbReference type="EMBL" id="KAH3686779.1"/>
    </source>
</evidence>
<evidence type="ECO:0000256" key="3">
    <source>
        <dbReference type="ARBA" id="ARBA00023242"/>
    </source>
</evidence>
<evidence type="ECO:0000256" key="2">
    <source>
        <dbReference type="ARBA" id="ARBA00023155"/>
    </source>
</evidence>
<dbReference type="GO" id="GO:0030154">
    <property type="term" value="P:cell differentiation"/>
    <property type="evidence" value="ECO:0007669"/>
    <property type="project" value="TreeGrafter"/>
</dbReference>
<keyword evidence="3 4" id="KW-0539">Nucleus</keyword>
<comment type="caution">
    <text evidence="8">The sequence shown here is derived from an EMBL/GenBank/DDBJ whole genome shotgun (WGS) entry which is preliminary data.</text>
</comment>
<dbReference type="InterPro" id="IPR001356">
    <property type="entry name" value="HD"/>
</dbReference>
<dbReference type="PANTHER" id="PTHR24324">
    <property type="entry name" value="HOMEOBOX PROTEIN HHEX"/>
    <property type="match status" value="1"/>
</dbReference>
<feature type="region of interest" description="Disordered" evidence="6">
    <location>
        <begin position="198"/>
        <end position="224"/>
    </location>
</feature>
<dbReference type="SMART" id="SM00389">
    <property type="entry name" value="HOX"/>
    <property type="match status" value="1"/>
</dbReference>
<evidence type="ECO:0000256" key="5">
    <source>
        <dbReference type="RuleBase" id="RU000682"/>
    </source>
</evidence>
<dbReference type="PROSITE" id="PS00027">
    <property type="entry name" value="HOMEOBOX_1"/>
    <property type="match status" value="1"/>
</dbReference>
<feature type="compositionally biased region" description="Low complexity" evidence="6">
    <location>
        <begin position="375"/>
        <end position="390"/>
    </location>
</feature>
<feature type="region of interest" description="Disordered" evidence="6">
    <location>
        <begin position="309"/>
        <end position="447"/>
    </location>
</feature>
<name>A0A9P8TQ19_WICPI</name>
<feature type="DNA-binding region" description="Homeobox" evidence="4">
    <location>
        <begin position="216"/>
        <end position="275"/>
    </location>
</feature>
<feature type="compositionally biased region" description="Polar residues" evidence="6">
    <location>
        <begin position="38"/>
        <end position="55"/>
    </location>
</feature>
<sequence>MSTRPSYSLPSISSLTNDRALPPLSALLNSTPLPPTSAPQLRSGSLNGLTQQISPNAIPPINGGPTGSGTTRSAPVSPMNAPSDLHPPSGLQAPLRLPPIGKALDSLQQQQQQHHQPQQHHHYENQPQIMHQPQHIPHHQLIMPPLISVVPHYQHQPIVEPVQDLPQEQHIVTPVKPSSPQDRSPTSAEKRSYAFISHSPSTYPSHEPSIDNHQLARRKRRRTSPLELSILQSEFELGTTPNKARRSDIAARVNMTEKAVQIWFQNRRQTLRRQCSSEKEVHHLEPIFVQHPFSSGVGAGVEVINDCQTQEPAEPESENPIETDNDTEHKDSSDTLTTPLKTPSRQSQQSVTTPSSILKFRLQDSRSKSANPSFSTTTSTSTTTTATATSNKSKILTPISEKHTTRQTKSQPVSFNIVQNLDSSPLENQENRTSPLKFRESSSSAQVLNGESGAIRFPLREINSSAGSRSSADSATSAVIKLSEEGDAAVTSLLHLKNWK</sequence>
<dbReference type="Pfam" id="PF00046">
    <property type="entry name" value="Homeodomain"/>
    <property type="match status" value="1"/>
</dbReference>
<dbReference type="PROSITE" id="PS50071">
    <property type="entry name" value="HOMEOBOX_2"/>
    <property type="match status" value="1"/>
</dbReference>
<dbReference type="InterPro" id="IPR009057">
    <property type="entry name" value="Homeodomain-like_sf"/>
</dbReference>
<feature type="compositionally biased region" description="Polar residues" evidence="6">
    <location>
        <begin position="407"/>
        <end position="434"/>
    </location>
</feature>
<reference evidence="8" key="1">
    <citation type="journal article" date="2021" name="Open Biol.">
        <title>Shared evolutionary footprints suggest mitochondrial oxidative damage underlies multiple complex I losses in fungi.</title>
        <authorList>
            <person name="Schikora-Tamarit M.A."/>
            <person name="Marcet-Houben M."/>
            <person name="Nosek J."/>
            <person name="Gabaldon T."/>
        </authorList>
    </citation>
    <scope>NUCLEOTIDE SEQUENCE</scope>
    <source>
        <strain evidence="8">CBS2887</strain>
    </source>
</reference>
<keyword evidence="1 4" id="KW-0238">DNA-binding</keyword>
<protein>
    <recommendedName>
        <fullName evidence="7">Homeobox domain-containing protein</fullName>
    </recommendedName>
</protein>
<comment type="subcellular location">
    <subcellularLocation>
        <location evidence="4 5">Nucleus</location>
    </subcellularLocation>
</comment>
<dbReference type="Gene3D" id="1.10.10.60">
    <property type="entry name" value="Homeodomain-like"/>
    <property type="match status" value="1"/>
</dbReference>
<dbReference type="SUPFAM" id="SSF46689">
    <property type="entry name" value="Homeodomain-like"/>
    <property type="match status" value="1"/>
</dbReference>
<dbReference type="InterPro" id="IPR051000">
    <property type="entry name" value="Homeobox_DNA-bind_prot"/>
</dbReference>
<evidence type="ECO:0000256" key="1">
    <source>
        <dbReference type="ARBA" id="ARBA00023125"/>
    </source>
</evidence>
<dbReference type="EMBL" id="JAEUBG010001205">
    <property type="protein sequence ID" value="KAH3686779.1"/>
    <property type="molecule type" value="Genomic_DNA"/>
</dbReference>
<dbReference type="AlphaFoldDB" id="A0A9P8TQ19"/>
<evidence type="ECO:0000256" key="6">
    <source>
        <dbReference type="SAM" id="MobiDB-lite"/>
    </source>
</evidence>
<feature type="region of interest" description="Disordered" evidence="6">
    <location>
        <begin position="172"/>
        <end position="191"/>
    </location>
</feature>
<evidence type="ECO:0000313" key="9">
    <source>
        <dbReference type="Proteomes" id="UP000774326"/>
    </source>
</evidence>
<feature type="compositionally biased region" description="Polar residues" evidence="6">
    <location>
        <begin position="1"/>
        <end position="17"/>
    </location>
</feature>
<gene>
    <name evidence="8" type="ORF">WICPIJ_002258</name>
</gene>
<evidence type="ECO:0000259" key="7">
    <source>
        <dbReference type="PROSITE" id="PS50071"/>
    </source>
</evidence>
<keyword evidence="9" id="KW-1185">Reference proteome</keyword>
<dbReference type="CDD" id="cd00086">
    <property type="entry name" value="homeodomain"/>
    <property type="match status" value="1"/>
</dbReference>
<dbReference type="InterPro" id="IPR017970">
    <property type="entry name" value="Homeobox_CS"/>
</dbReference>
<evidence type="ECO:0000256" key="4">
    <source>
        <dbReference type="PROSITE-ProRule" id="PRU00108"/>
    </source>
</evidence>
<feature type="domain" description="Homeobox" evidence="7">
    <location>
        <begin position="214"/>
        <end position="274"/>
    </location>
</feature>
<dbReference type="OrthoDB" id="6159439at2759"/>